<keyword evidence="4" id="KW-1185">Reference proteome</keyword>
<evidence type="ECO:0000259" key="2">
    <source>
        <dbReference type="Pfam" id="PF04909"/>
    </source>
</evidence>
<dbReference type="RefSeq" id="WP_344846406.1">
    <property type="nucleotide sequence ID" value="NZ_BAABDF010000007.1"/>
</dbReference>
<dbReference type="InterPro" id="IPR032465">
    <property type="entry name" value="ACMSD"/>
</dbReference>
<name>A0ABP7K6X2_9RHOB</name>
<organism evidence="3 4">
    <name type="scientific">Celeribacter arenosi</name>
    <dbReference type="NCBI Taxonomy" id="792649"/>
    <lineage>
        <taxon>Bacteria</taxon>
        <taxon>Pseudomonadati</taxon>
        <taxon>Pseudomonadota</taxon>
        <taxon>Alphaproteobacteria</taxon>
        <taxon>Rhodobacterales</taxon>
        <taxon>Roseobacteraceae</taxon>
        <taxon>Celeribacter</taxon>
    </lineage>
</organism>
<dbReference type="SUPFAM" id="SSF51556">
    <property type="entry name" value="Metallo-dependent hydrolases"/>
    <property type="match status" value="1"/>
</dbReference>
<evidence type="ECO:0000256" key="1">
    <source>
        <dbReference type="ARBA" id="ARBA00023239"/>
    </source>
</evidence>
<evidence type="ECO:0000313" key="4">
    <source>
        <dbReference type="Proteomes" id="UP001399917"/>
    </source>
</evidence>
<dbReference type="Pfam" id="PF04909">
    <property type="entry name" value="Amidohydro_2"/>
    <property type="match status" value="1"/>
</dbReference>
<keyword evidence="1" id="KW-0456">Lyase</keyword>
<evidence type="ECO:0000313" key="3">
    <source>
        <dbReference type="EMBL" id="GAA3867790.1"/>
    </source>
</evidence>
<protein>
    <submittedName>
        <fullName evidence="3">Amidohydrolase family protein</fullName>
    </submittedName>
</protein>
<gene>
    <name evidence="3" type="ORF">GCM10022404_17400</name>
</gene>
<dbReference type="PANTHER" id="PTHR21240:SF28">
    <property type="entry name" value="ISO-OROTATE DECARBOXYLASE (EUROFUNG)"/>
    <property type="match status" value="1"/>
</dbReference>
<dbReference type="EMBL" id="BAABDF010000007">
    <property type="protein sequence ID" value="GAA3867790.1"/>
    <property type="molecule type" value="Genomic_DNA"/>
</dbReference>
<comment type="caution">
    <text evidence="3">The sequence shown here is derived from an EMBL/GenBank/DDBJ whole genome shotgun (WGS) entry which is preliminary data.</text>
</comment>
<dbReference type="InterPro" id="IPR006680">
    <property type="entry name" value="Amidohydro-rel"/>
</dbReference>
<dbReference type="Proteomes" id="UP001399917">
    <property type="component" value="Unassembled WGS sequence"/>
</dbReference>
<reference evidence="4" key="1">
    <citation type="journal article" date="2019" name="Int. J. Syst. Evol. Microbiol.">
        <title>The Global Catalogue of Microorganisms (GCM) 10K type strain sequencing project: providing services to taxonomists for standard genome sequencing and annotation.</title>
        <authorList>
            <consortium name="The Broad Institute Genomics Platform"/>
            <consortium name="The Broad Institute Genome Sequencing Center for Infectious Disease"/>
            <person name="Wu L."/>
            <person name="Ma J."/>
        </authorList>
    </citation>
    <scope>NUCLEOTIDE SEQUENCE [LARGE SCALE GENOMIC DNA]</scope>
    <source>
        <strain evidence="4">JCM 17190</strain>
    </source>
</reference>
<dbReference type="InterPro" id="IPR032466">
    <property type="entry name" value="Metal_Hydrolase"/>
</dbReference>
<feature type="domain" description="Amidohydrolase-related" evidence="2">
    <location>
        <begin position="9"/>
        <end position="347"/>
    </location>
</feature>
<dbReference type="PANTHER" id="PTHR21240">
    <property type="entry name" value="2-AMINO-3-CARBOXYLMUCONATE-6-SEMIALDEHYDE DECARBOXYLASE"/>
    <property type="match status" value="1"/>
</dbReference>
<dbReference type="Gene3D" id="3.20.20.140">
    <property type="entry name" value="Metal-dependent hydrolases"/>
    <property type="match status" value="1"/>
</dbReference>
<sequence length="354" mass="41064">MSDIRITNCHVHLFTTAHTPRYFPNRFVVVFRYFPGLVRFARWVAELLPYESFAASMLRLEAFHRAGQRTSQAEVFRHLRRFYPADTRFVVLPLDMDLIGHGPVEKPIRDQHEELAKLTAKHPDNIIPFACVYPDREAPHTAMEELRHCVEELGFRGVKLYPPTGFAPDHPVLMDQIYPYCVENNLPVMVHCSRGGVYLKGWDGAQRDAVCEPYAFRRVLSSFPDLRLCLAHYGGKEDWASYIDDGFDPDLAHSKARNWVYQINKMLTSGAYPNLWVDISYTMFRFESFQPLLKLFLRDESIRTRVLFGSDFYMTLQEEHSEKAVSLALRDALGEEIFGDIAQHNPEIWLGERT</sequence>
<accession>A0ABP7K6X2</accession>
<proteinExistence type="predicted"/>